<feature type="chain" id="PRO_5037915606" description="LysM domain-containing protein" evidence="2">
    <location>
        <begin position="33"/>
        <end position="457"/>
    </location>
</feature>
<accession>A0A916K0Q2</accession>
<proteinExistence type="predicted"/>
<feature type="region of interest" description="Disordered" evidence="1">
    <location>
        <begin position="269"/>
        <end position="288"/>
    </location>
</feature>
<comment type="caution">
    <text evidence="3">The sequence shown here is derived from an EMBL/GenBank/DDBJ whole genome shotgun (WGS) entry which is preliminary data.</text>
</comment>
<name>A0A916K0Q2_9BACL</name>
<dbReference type="EMBL" id="CAJVAS010000007">
    <property type="protein sequence ID" value="CAG7619629.1"/>
    <property type="molecule type" value="Genomic_DNA"/>
</dbReference>
<dbReference type="AlphaFoldDB" id="A0A916K0Q2"/>
<feature type="signal peptide" evidence="2">
    <location>
        <begin position="1"/>
        <end position="32"/>
    </location>
</feature>
<evidence type="ECO:0000313" key="3">
    <source>
        <dbReference type="EMBL" id="CAG7619629.1"/>
    </source>
</evidence>
<reference evidence="3" key="1">
    <citation type="submission" date="2021-06" db="EMBL/GenBank/DDBJ databases">
        <authorList>
            <person name="Criscuolo A."/>
        </authorList>
    </citation>
    <scope>NUCLEOTIDE SEQUENCE</scope>
    <source>
        <strain evidence="3">CIP111600</strain>
    </source>
</reference>
<feature type="compositionally biased region" description="Gly residues" evidence="1">
    <location>
        <begin position="163"/>
        <end position="181"/>
    </location>
</feature>
<feature type="region of interest" description="Disordered" evidence="1">
    <location>
        <begin position="435"/>
        <end position="457"/>
    </location>
</feature>
<evidence type="ECO:0008006" key="5">
    <source>
        <dbReference type="Google" id="ProtNLM"/>
    </source>
</evidence>
<feature type="compositionally biased region" description="Gly residues" evidence="1">
    <location>
        <begin position="271"/>
        <end position="288"/>
    </location>
</feature>
<feature type="compositionally biased region" description="Basic and acidic residues" evidence="1">
    <location>
        <begin position="435"/>
        <end position="448"/>
    </location>
</feature>
<evidence type="ECO:0000256" key="1">
    <source>
        <dbReference type="SAM" id="MobiDB-lite"/>
    </source>
</evidence>
<dbReference type="Proteomes" id="UP000693672">
    <property type="component" value="Unassembled WGS sequence"/>
</dbReference>
<evidence type="ECO:0000256" key="2">
    <source>
        <dbReference type="SAM" id="SignalP"/>
    </source>
</evidence>
<dbReference type="RefSeq" id="WP_218092004.1">
    <property type="nucleotide sequence ID" value="NZ_CAJVAS010000007.1"/>
</dbReference>
<evidence type="ECO:0000313" key="4">
    <source>
        <dbReference type="Proteomes" id="UP000693672"/>
    </source>
</evidence>
<feature type="region of interest" description="Disordered" evidence="1">
    <location>
        <begin position="160"/>
        <end position="181"/>
    </location>
</feature>
<feature type="compositionally biased region" description="Basic and acidic residues" evidence="1">
    <location>
        <begin position="41"/>
        <end position="64"/>
    </location>
</feature>
<protein>
    <recommendedName>
        <fullName evidence="5">LysM domain-containing protein</fullName>
    </recommendedName>
</protein>
<feature type="compositionally biased region" description="Gly residues" evidence="1">
    <location>
        <begin position="65"/>
        <end position="75"/>
    </location>
</feature>
<keyword evidence="4" id="KW-1185">Reference proteome</keyword>
<feature type="region of interest" description="Disordered" evidence="1">
    <location>
        <begin position="34"/>
        <end position="75"/>
    </location>
</feature>
<organism evidence="3 4">
    <name type="scientific">Paenibacillus solanacearum</name>
    <dbReference type="NCBI Taxonomy" id="2048548"/>
    <lineage>
        <taxon>Bacteria</taxon>
        <taxon>Bacillati</taxon>
        <taxon>Bacillota</taxon>
        <taxon>Bacilli</taxon>
        <taxon>Bacillales</taxon>
        <taxon>Paenibacillaceae</taxon>
        <taxon>Paenibacillus</taxon>
    </lineage>
</organism>
<sequence>MNNKSKKVIASAIAASFLIGAGLIGAHSQVLAADTGTSDTAKNKSETSKNKSDKERGKGFDARGQRGGGPGFGFAGGNLTKETATILGVEESVVQSGLKEGKTLAQIAEANGLALDAFVQKLVDAQTKAIDEQVAAGKLKQEMADKLKSGLADRIKKSVESKGFGGPGARPQGPGQGQGFGFAGGNLTKETATILGVEESVVQSGLKEGKTLAQIAEANGLALDAYVQKLVDAQTKAIDEQVAAGKLKQEMADKLKSGLADRIKKSVESKGFGGPGTRPQGHGQGPSFGFAGGNLTKETATILGVEESVVQSGLKEGKTLAQIAEANGLALDAYVQKLVDAQTKAIDEQVAAGKLKQEMADKLKSGLAEGIKKRVQSALRDGGHDKRHEAWAAPGELAQKLGMTTEELMKQLQAGKSIADLAKEKGITLDAAELKVKKNHKSKEEQKQEASSQAAAN</sequence>
<gene>
    <name evidence="3" type="ORF">PAESOLCIP111_02227</name>
</gene>
<keyword evidence="2" id="KW-0732">Signal</keyword>